<proteinExistence type="inferred from homology"/>
<evidence type="ECO:0000256" key="1">
    <source>
        <dbReference type="ARBA" id="ARBA00000098"/>
    </source>
</evidence>
<dbReference type="InterPro" id="IPR016024">
    <property type="entry name" value="ARM-type_fold"/>
</dbReference>
<evidence type="ECO:0000313" key="15">
    <source>
        <dbReference type="EMBL" id="THH39340.1"/>
    </source>
</evidence>
<keyword evidence="9" id="KW-0378">Hydrolase</keyword>
<comment type="caution">
    <text evidence="15">The sequence shown here is derived from an EMBL/GenBank/DDBJ whole genome shotgun (WGS) entry which is preliminary data.</text>
</comment>
<dbReference type="SUPFAM" id="SSF63737">
    <property type="entry name" value="Leukotriene A4 hydrolase N-terminal domain"/>
    <property type="match status" value="1"/>
</dbReference>
<dbReference type="GO" id="GO:0005615">
    <property type="term" value="C:extracellular space"/>
    <property type="evidence" value="ECO:0007669"/>
    <property type="project" value="TreeGrafter"/>
</dbReference>
<evidence type="ECO:0000256" key="12">
    <source>
        <dbReference type="SAM" id="SignalP"/>
    </source>
</evidence>
<accession>A0A4S4NSW7</accession>
<evidence type="ECO:0000256" key="2">
    <source>
        <dbReference type="ARBA" id="ARBA00001947"/>
    </source>
</evidence>
<evidence type="ECO:0000256" key="7">
    <source>
        <dbReference type="ARBA" id="ARBA00022670"/>
    </source>
</evidence>
<dbReference type="Pfam" id="PF01433">
    <property type="entry name" value="Peptidase_M1"/>
    <property type="match status" value="1"/>
</dbReference>
<reference evidence="15 16" key="1">
    <citation type="submission" date="2019-04" db="EMBL/GenBank/DDBJ databases">
        <title>Lewinella litorea sp. nov., isolated from a marine sand.</title>
        <authorList>
            <person name="Yoon J.-H."/>
        </authorList>
    </citation>
    <scope>NUCLEOTIDE SEQUENCE [LARGE SCALE GENOMIC DNA]</scope>
    <source>
        <strain evidence="15 16">HSMS-39</strain>
    </source>
</reference>
<keyword evidence="7" id="KW-0645">Protease</keyword>
<dbReference type="InterPro" id="IPR045357">
    <property type="entry name" value="Aminopeptidase_N-like_N"/>
</dbReference>
<evidence type="ECO:0000256" key="6">
    <source>
        <dbReference type="ARBA" id="ARBA00022438"/>
    </source>
</evidence>
<evidence type="ECO:0000256" key="10">
    <source>
        <dbReference type="ARBA" id="ARBA00022833"/>
    </source>
</evidence>
<evidence type="ECO:0000256" key="11">
    <source>
        <dbReference type="ARBA" id="ARBA00023049"/>
    </source>
</evidence>
<feature type="domain" description="Peptidase M1 membrane alanine aminopeptidase" evidence="13">
    <location>
        <begin position="318"/>
        <end position="524"/>
    </location>
</feature>
<keyword evidence="16" id="KW-1185">Reference proteome</keyword>
<keyword evidence="12" id="KW-0732">Signal</keyword>
<keyword evidence="11" id="KW-0482">Metalloprotease</keyword>
<evidence type="ECO:0000256" key="9">
    <source>
        <dbReference type="ARBA" id="ARBA00022801"/>
    </source>
</evidence>
<dbReference type="Proteomes" id="UP000308528">
    <property type="component" value="Unassembled WGS sequence"/>
</dbReference>
<dbReference type="InterPro" id="IPR027268">
    <property type="entry name" value="Peptidase_M4/M1_CTD_sf"/>
</dbReference>
<dbReference type="InterPro" id="IPR042097">
    <property type="entry name" value="Aminopeptidase_N-like_N_sf"/>
</dbReference>
<evidence type="ECO:0000256" key="3">
    <source>
        <dbReference type="ARBA" id="ARBA00010136"/>
    </source>
</evidence>
<feature type="domain" description="Aminopeptidase N-like N-terminal" evidence="14">
    <location>
        <begin position="91"/>
        <end position="278"/>
    </location>
</feature>
<sequence>MQQLSLTGLLAALLLVVSCSTTRPAVATTPTPAETSDPTITETRNLDTLTVSPATNGEITEEEMEGTAPEEVPTTLPPRAIAFNRVHDLLHTKLEVSFDWEQEMVIGKATLRLKPIFRPSDELTLDAKNFTFRSITNGDGTPLEYAYDDDRQQVTIQLDRAYTRGQEYTVVLDYTATPAEGGGAGQAITSDKGLFFINPRGEEGDKPRQIWTQGETENNSRWFPTIDKPNERTTQELYVTVDDSYKTLSNGILVSSEPAGEGKRTDYWKMDLPHAPYLFALVVGEFEIVEDEPWNGIPVNYYMEPKFAPYATSVFPYTPEMLTFFSELTGVQYPWPKYSQVAVRDYVSGAMENTTAVIFGEFMNGTDRDLIDVDINEKIVAHEMFHHWFGDLVTCESWSQLTLNEGFANYSEYLWMEKQHGKDAADYHLLEEWQGYFSSVQNGAPHELIWYDVPDKEAMFDAHSYNKGGAVLHMLRHYVGDEAFFNSLQHYLERHKFSAVEIDELRMAFEDTTGEDLSWFFDQWFLRAGHPRLRITTDYADGSVSLTVQQIQSTDDNVPAVFKIPVSVDVYTNGTAERHDITIEQREQTFTFPADTDPDVVIFDPHHQLLAEYDYQKTGQELAAQYRYAPAFFDRYEAVGLIGRMEGVPELEDEILTAALQDTFYAIRGVAVQSLVDPTPVQLERVRNIARQDDRSQVRAAALDVLAQVGDEELAPIAREAMQARAYSVVAAGLQALVATDPDAATEAAGQLEDIDNPDISGALAQLYSESGDLSKLPFFEERLEGSDGYSAINLYTAYQSLLAQGQSADQTAGVSRLKEIALDQSQSPWRRLAATKAISDLRTTLSEQIEQLGEAGDLNKLILEMGTSLEAIKAAETNTDLQNIYEQF</sequence>
<dbReference type="PANTHER" id="PTHR11533">
    <property type="entry name" value="PROTEASE M1 ZINC METALLOPROTEASE"/>
    <property type="match status" value="1"/>
</dbReference>
<dbReference type="GO" id="GO:0042277">
    <property type="term" value="F:peptide binding"/>
    <property type="evidence" value="ECO:0007669"/>
    <property type="project" value="TreeGrafter"/>
</dbReference>
<dbReference type="PANTHER" id="PTHR11533:SF174">
    <property type="entry name" value="PUROMYCIN-SENSITIVE AMINOPEPTIDASE-RELATED"/>
    <property type="match status" value="1"/>
</dbReference>
<feature type="signal peptide" evidence="12">
    <location>
        <begin position="1"/>
        <end position="27"/>
    </location>
</feature>
<dbReference type="EMBL" id="SRSF01000004">
    <property type="protein sequence ID" value="THH39340.1"/>
    <property type="molecule type" value="Genomic_DNA"/>
</dbReference>
<protein>
    <recommendedName>
        <fullName evidence="5">Aminopeptidase N</fullName>
        <ecNumber evidence="4">3.4.11.2</ecNumber>
    </recommendedName>
</protein>
<dbReference type="GO" id="GO:0005737">
    <property type="term" value="C:cytoplasm"/>
    <property type="evidence" value="ECO:0007669"/>
    <property type="project" value="TreeGrafter"/>
</dbReference>
<dbReference type="SUPFAM" id="SSF55486">
    <property type="entry name" value="Metalloproteases ('zincins'), catalytic domain"/>
    <property type="match status" value="1"/>
</dbReference>
<dbReference type="Gene3D" id="1.25.10.10">
    <property type="entry name" value="Leucine-rich Repeat Variant"/>
    <property type="match status" value="1"/>
</dbReference>
<keyword evidence="8" id="KW-0479">Metal-binding</keyword>
<dbReference type="SUPFAM" id="SSF48371">
    <property type="entry name" value="ARM repeat"/>
    <property type="match status" value="1"/>
</dbReference>
<dbReference type="Gene3D" id="1.10.390.10">
    <property type="entry name" value="Neutral Protease Domain 2"/>
    <property type="match status" value="1"/>
</dbReference>
<dbReference type="InterPro" id="IPR014782">
    <property type="entry name" value="Peptidase_M1_dom"/>
</dbReference>
<dbReference type="GO" id="GO:0008270">
    <property type="term" value="F:zinc ion binding"/>
    <property type="evidence" value="ECO:0007669"/>
    <property type="project" value="InterPro"/>
</dbReference>
<evidence type="ECO:0000256" key="8">
    <source>
        <dbReference type="ARBA" id="ARBA00022723"/>
    </source>
</evidence>
<dbReference type="AlphaFoldDB" id="A0A4S4NSW7"/>
<dbReference type="GO" id="GO:0016285">
    <property type="term" value="F:alanyl aminopeptidase activity"/>
    <property type="evidence" value="ECO:0007669"/>
    <property type="project" value="UniProtKB-EC"/>
</dbReference>
<dbReference type="CDD" id="cd09603">
    <property type="entry name" value="M1_APN_like"/>
    <property type="match status" value="1"/>
</dbReference>
<dbReference type="GO" id="GO:0016020">
    <property type="term" value="C:membrane"/>
    <property type="evidence" value="ECO:0007669"/>
    <property type="project" value="TreeGrafter"/>
</dbReference>
<evidence type="ECO:0000259" key="14">
    <source>
        <dbReference type="Pfam" id="PF17900"/>
    </source>
</evidence>
<feature type="chain" id="PRO_5021006525" description="Aminopeptidase N" evidence="12">
    <location>
        <begin position="28"/>
        <end position="889"/>
    </location>
</feature>
<evidence type="ECO:0000313" key="16">
    <source>
        <dbReference type="Proteomes" id="UP000308528"/>
    </source>
</evidence>
<dbReference type="InterPro" id="IPR001930">
    <property type="entry name" value="Peptidase_M1"/>
</dbReference>
<dbReference type="GO" id="GO:0043171">
    <property type="term" value="P:peptide catabolic process"/>
    <property type="evidence" value="ECO:0007669"/>
    <property type="project" value="TreeGrafter"/>
</dbReference>
<comment type="catalytic activity">
    <reaction evidence="1">
        <text>Release of an N-terminal amino acid, Xaa-|-Yaa- from a peptide, amide or arylamide. Xaa is preferably Ala, but may be most amino acids including Pro (slow action). When a terminal hydrophobic residue is followed by a prolyl residue, the two may be released as an intact Xaa-Pro dipeptide.</text>
        <dbReference type="EC" id="3.4.11.2"/>
    </reaction>
</comment>
<dbReference type="InterPro" id="IPR050344">
    <property type="entry name" value="Peptidase_M1_aminopeptidases"/>
</dbReference>
<dbReference type="Pfam" id="PF17900">
    <property type="entry name" value="Peptidase_M1_N"/>
    <property type="match status" value="1"/>
</dbReference>
<dbReference type="InterPro" id="IPR011989">
    <property type="entry name" value="ARM-like"/>
</dbReference>
<dbReference type="GO" id="GO:0070006">
    <property type="term" value="F:metalloaminopeptidase activity"/>
    <property type="evidence" value="ECO:0007669"/>
    <property type="project" value="TreeGrafter"/>
</dbReference>
<dbReference type="OrthoDB" id="100605at2"/>
<organism evidence="15 16">
    <name type="scientific">Neolewinella litorea</name>
    <dbReference type="NCBI Taxonomy" id="2562452"/>
    <lineage>
        <taxon>Bacteria</taxon>
        <taxon>Pseudomonadati</taxon>
        <taxon>Bacteroidota</taxon>
        <taxon>Saprospiria</taxon>
        <taxon>Saprospirales</taxon>
        <taxon>Lewinellaceae</taxon>
        <taxon>Neolewinella</taxon>
    </lineage>
</organism>
<evidence type="ECO:0000259" key="13">
    <source>
        <dbReference type="Pfam" id="PF01433"/>
    </source>
</evidence>
<gene>
    <name evidence="15" type="ORF">E4021_11330</name>
</gene>
<evidence type="ECO:0000256" key="5">
    <source>
        <dbReference type="ARBA" id="ARBA00015611"/>
    </source>
</evidence>
<comment type="similarity">
    <text evidence="3">Belongs to the peptidase M1 family.</text>
</comment>
<dbReference type="Gene3D" id="2.60.40.1730">
    <property type="entry name" value="tricorn interacting facor f3 domain"/>
    <property type="match status" value="1"/>
</dbReference>
<dbReference type="RefSeq" id="WP_136459473.1">
    <property type="nucleotide sequence ID" value="NZ_SRSF01000004.1"/>
</dbReference>
<keyword evidence="10" id="KW-0862">Zinc</keyword>
<keyword evidence="6 15" id="KW-0031">Aminopeptidase</keyword>
<comment type="cofactor">
    <cofactor evidence="2">
        <name>Zn(2+)</name>
        <dbReference type="ChEBI" id="CHEBI:29105"/>
    </cofactor>
</comment>
<dbReference type="PRINTS" id="PR00756">
    <property type="entry name" value="ALADIPTASE"/>
</dbReference>
<dbReference type="GO" id="GO:0006508">
    <property type="term" value="P:proteolysis"/>
    <property type="evidence" value="ECO:0007669"/>
    <property type="project" value="UniProtKB-KW"/>
</dbReference>
<dbReference type="EC" id="3.4.11.2" evidence="4"/>
<name>A0A4S4NSW7_9BACT</name>
<evidence type="ECO:0000256" key="4">
    <source>
        <dbReference type="ARBA" id="ARBA00012564"/>
    </source>
</evidence>